<keyword evidence="3" id="KW-1185">Reference proteome</keyword>
<evidence type="ECO:0000256" key="1">
    <source>
        <dbReference type="SAM" id="Phobius"/>
    </source>
</evidence>
<sequence>MNNEVLGTAVGVLFIILGLALLIRYKKLSSHKYFRWLIVIISIILIGFGIFMGWESIQQVWIGEV</sequence>
<keyword evidence="1" id="KW-0812">Transmembrane</keyword>
<dbReference type="AlphaFoldDB" id="A0A9X1QT50"/>
<comment type="caution">
    <text evidence="2">The sequence shown here is derived from an EMBL/GenBank/DDBJ whole genome shotgun (WGS) entry which is preliminary data.</text>
</comment>
<protein>
    <submittedName>
        <fullName evidence="2">Uncharacterized protein</fullName>
    </submittedName>
</protein>
<dbReference type="RefSeq" id="WP_237601716.1">
    <property type="nucleotide sequence ID" value="NZ_JAIRBA010000003.1"/>
</dbReference>
<evidence type="ECO:0000313" key="2">
    <source>
        <dbReference type="EMBL" id="MCG2417900.1"/>
    </source>
</evidence>
<evidence type="ECO:0000313" key="3">
    <source>
        <dbReference type="Proteomes" id="UP001139461"/>
    </source>
</evidence>
<feature type="transmembrane region" description="Helical" evidence="1">
    <location>
        <begin position="36"/>
        <end position="54"/>
    </location>
</feature>
<keyword evidence="1" id="KW-1133">Transmembrane helix</keyword>
<keyword evidence="1" id="KW-0472">Membrane</keyword>
<accession>A0A9X1QT50</accession>
<organism evidence="2 3">
    <name type="scientific">Aequorivita vitellina</name>
    <dbReference type="NCBI Taxonomy" id="2874475"/>
    <lineage>
        <taxon>Bacteria</taxon>
        <taxon>Pseudomonadati</taxon>
        <taxon>Bacteroidota</taxon>
        <taxon>Flavobacteriia</taxon>
        <taxon>Flavobacteriales</taxon>
        <taxon>Flavobacteriaceae</taxon>
        <taxon>Aequorivita</taxon>
    </lineage>
</organism>
<gene>
    <name evidence="2" type="ORF">K8089_02620</name>
</gene>
<reference evidence="2" key="1">
    <citation type="submission" date="2021-09" db="EMBL/GenBank/DDBJ databases">
        <title>Genome of Aequorivita sp. strain F47161.</title>
        <authorList>
            <person name="Wang Y."/>
        </authorList>
    </citation>
    <scope>NUCLEOTIDE SEQUENCE</scope>
    <source>
        <strain evidence="2">F47161</strain>
    </source>
</reference>
<proteinExistence type="predicted"/>
<feature type="transmembrane region" description="Helical" evidence="1">
    <location>
        <begin position="6"/>
        <end position="24"/>
    </location>
</feature>
<dbReference type="Proteomes" id="UP001139461">
    <property type="component" value="Unassembled WGS sequence"/>
</dbReference>
<name>A0A9X1QT50_9FLAO</name>
<dbReference type="EMBL" id="JAIRBA010000003">
    <property type="protein sequence ID" value="MCG2417900.1"/>
    <property type="molecule type" value="Genomic_DNA"/>
</dbReference>